<name>A0A7X1PK07_9PSED</name>
<dbReference type="GO" id="GO:0016831">
    <property type="term" value="F:carboxy-lyase activity"/>
    <property type="evidence" value="ECO:0007669"/>
    <property type="project" value="InterPro"/>
</dbReference>
<keyword evidence="1" id="KW-0456">Lyase</keyword>
<evidence type="ECO:0000259" key="2">
    <source>
        <dbReference type="Pfam" id="PF04909"/>
    </source>
</evidence>
<dbReference type="PANTHER" id="PTHR21240">
    <property type="entry name" value="2-AMINO-3-CARBOXYLMUCONATE-6-SEMIALDEHYDE DECARBOXYLASE"/>
    <property type="match status" value="1"/>
</dbReference>
<dbReference type="Proteomes" id="UP000486534">
    <property type="component" value="Unassembled WGS sequence"/>
</dbReference>
<feature type="domain" description="Amidohydrolase-related" evidence="2">
    <location>
        <begin position="31"/>
        <end position="312"/>
    </location>
</feature>
<dbReference type="GO" id="GO:0016787">
    <property type="term" value="F:hydrolase activity"/>
    <property type="evidence" value="ECO:0007669"/>
    <property type="project" value="UniProtKB-KW"/>
</dbReference>
<dbReference type="CDD" id="cd01292">
    <property type="entry name" value="metallo-dependent_hydrolases"/>
    <property type="match status" value="1"/>
</dbReference>
<dbReference type="InterPro" id="IPR006680">
    <property type="entry name" value="Amidohydro-rel"/>
</dbReference>
<comment type="caution">
    <text evidence="3">The sequence shown here is derived from an EMBL/GenBank/DDBJ whole genome shotgun (WGS) entry which is preliminary data.</text>
</comment>
<dbReference type="Gene3D" id="3.20.20.140">
    <property type="entry name" value="Metal-dependent hydrolases"/>
    <property type="match status" value="1"/>
</dbReference>
<dbReference type="EMBL" id="WHUV01000002">
    <property type="protein sequence ID" value="MQA53651.1"/>
    <property type="molecule type" value="Genomic_DNA"/>
</dbReference>
<dbReference type="InterPro" id="IPR032465">
    <property type="entry name" value="ACMSD"/>
</dbReference>
<evidence type="ECO:0000313" key="4">
    <source>
        <dbReference type="Proteomes" id="UP000486534"/>
    </source>
</evidence>
<dbReference type="PANTHER" id="PTHR21240:SF28">
    <property type="entry name" value="ISO-OROTATE DECARBOXYLASE (EUROFUNG)"/>
    <property type="match status" value="1"/>
</dbReference>
<accession>A0A7X1PK07</accession>
<dbReference type="SUPFAM" id="SSF51556">
    <property type="entry name" value="Metallo-dependent hydrolases"/>
    <property type="match status" value="1"/>
</dbReference>
<dbReference type="InterPro" id="IPR032466">
    <property type="entry name" value="Metal_Hydrolase"/>
</dbReference>
<gene>
    <name evidence="3" type="ORF">GDH07_10040</name>
</gene>
<keyword evidence="3" id="KW-0378">Hydrolase</keyword>
<organism evidence="3 4">
    <name type="scientific">Pseudomonas piscis</name>
    <dbReference type="NCBI Taxonomy" id="2614538"/>
    <lineage>
        <taxon>Bacteria</taxon>
        <taxon>Pseudomonadati</taxon>
        <taxon>Pseudomonadota</taxon>
        <taxon>Gammaproteobacteria</taxon>
        <taxon>Pseudomonadales</taxon>
        <taxon>Pseudomonadaceae</taxon>
        <taxon>Pseudomonas</taxon>
    </lineage>
</organism>
<dbReference type="Pfam" id="PF04909">
    <property type="entry name" value="Amidohydro_2"/>
    <property type="match status" value="1"/>
</dbReference>
<dbReference type="GO" id="GO:0019748">
    <property type="term" value="P:secondary metabolic process"/>
    <property type="evidence" value="ECO:0007669"/>
    <property type="project" value="TreeGrafter"/>
</dbReference>
<protein>
    <submittedName>
        <fullName evidence="3">Amidohydrolase family protein</fullName>
    </submittedName>
</protein>
<reference evidence="3 4" key="1">
    <citation type="submission" date="2019-10" db="EMBL/GenBank/DDBJ databases">
        <title>Pseudomonas dajingensis sp. nov., isolated from the profound head ulcers of farmed Murray cod (Maccullochella peelii peelii).</title>
        <authorList>
            <person name="Liu Y."/>
        </authorList>
    </citation>
    <scope>NUCLEOTIDE SEQUENCE [LARGE SCALE GENOMIC DNA]</scope>
    <source>
        <strain evidence="3 4">MC042</strain>
    </source>
</reference>
<dbReference type="GO" id="GO:0005737">
    <property type="term" value="C:cytoplasm"/>
    <property type="evidence" value="ECO:0007669"/>
    <property type="project" value="TreeGrafter"/>
</dbReference>
<proteinExistence type="predicted"/>
<evidence type="ECO:0000256" key="1">
    <source>
        <dbReference type="ARBA" id="ARBA00023239"/>
    </source>
</evidence>
<dbReference type="AlphaFoldDB" id="A0A7X1PK07"/>
<sequence>MNNTSENKPLGRLDPVAGEATGTAVARGGSIDIHRHTRSPALRGVLARHNTRSLAGQELPDWSPESFMASMEEEGVQTAITSEVLPGIQLAATELAAFSRGSNEFSRALAQRYKGRVGFFAHLPLPYTELACAEAIHALDILRADGVVLMASNEGKFLGDPLFEELMHELNQRSAVVFVHPNVPAKDALGLGTPLSVVEYPCDVTRAGLNLILSGTMERFPRIRWILAHVGGFLPYVAWRVSLANTMIEYGDTAPQGVLTYLRRFYLDTATSLSRPAMATLRELFEPDRLLFGTDSPFASGARSRAQVQELVASGFWSAGAAVGVERGNALGLFPGYKQPNERVGPLPIFEQESLLAGARRQVLAPLRTIAQKLRE</sequence>
<dbReference type="RefSeq" id="WP_152897413.1">
    <property type="nucleotide sequence ID" value="NZ_WHUV01000002.1"/>
</dbReference>
<evidence type="ECO:0000313" key="3">
    <source>
        <dbReference type="EMBL" id="MQA53651.1"/>
    </source>
</evidence>